<dbReference type="PROSITE" id="PS51257">
    <property type="entry name" value="PROKAR_LIPOPROTEIN"/>
    <property type="match status" value="1"/>
</dbReference>
<name>A0A563EVF4_9PSEU</name>
<dbReference type="RefSeq" id="WP_146352226.1">
    <property type="nucleotide sequence ID" value="NZ_VOBR01000008.1"/>
</dbReference>
<feature type="signal peptide" evidence="1">
    <location>
        <begin position="1"/>
        <end position="20"/>
    </location>
</feature>
<proteinExistence type="predicted"/>
<gene>
    <name evidence="2" type="ORF">FKR81_14760</name>
</gene>
<sequence>MNHFAIRAALLGLAAAVLLAGCVPQTARTGDDPVTAAPVPPAVDEVWGEGVTVDGEPVPYFSAKCDANGEPFDVKPPWDSRATAAARRVCQDGEAGR</sequence>
<dbReference type="Proteomes" id="UP000316639">
    <property type="component" value="Unassembled WGS sequence"/>
</dbReference>
<evidence type="ECO:0000313" key="3">
    <source>
        <dbReference type="Proteomes" id="UP000316639"/>
    </source>
</evidence>
<keyword evidence="3" id="KW-1185">Reference proteome</keyword>
<feature type="chain" id="PRO_5039071959" description="Lipoprotein" evidence="1">
    <location>
        <begin position="21"/>
        <end position="97"/>
    </location>
</feature>
<dbReference type="EMBL" id="VOBR01000008">
    <property type="protein sequence ID" value="TWP51471.1"/>
    <property type="molecule type" value="Genomic_DNA"/>
</dbReference>
<reference evidence="2 3" key="1">
    <citation type="submission" date="2019-07" db="EMBL/GenBank/DDBJ databases">
        <title>Lentzea xizangensis sp. nov., isolated from Qinghai-Tibetan Plateau Soils.</title>
        <authorList>
            <person name="Huang J."/>
        </authorList>
    </citation>
    <scope>NUCLEOTIDE SEQUENCE [LARGE SCALE GENOMIC DNA]</scope>
    <source>
        <strain evidence="2 3">FXJ1.1311</strain>
    </source>
</reference>
<organism evidence="2 3">
    <name type="scientific">Lentzea tibetensis</name>
    <dbReference type="NCBI Taxonomy" id="2591470"/>
    <lineage>
        <taxon>Bacteria</taxon>
        <taxon>Bacillati</taxon>
        <taxon>Actinomycetota</taxon>
        <taxon>Actinomycetes</taxon>
        <taxon>Pseudonocardiales</taxon>
        <taxon>Pseudonocardiaceae</taxon>
        <taxon>Lentzea</taxon>
    </lineage>
</organism>
<dbReference type="AlphaFoldDB" id="A0A563EVF4"/>
<evidence type="ECO:0008006" key="4">
    <source>
        <dbReference type="Google" id="ProtNLM"/>
    </source>
</evidence>
<comment type="caution">
    <text evidence="2">The sequence shown here is derived from an EMBL/GenBank/DDBJ whole genome shotgun (WGS) entry which is preliminary data.</text>
</comment>
<keyword evidence="1" id="KW-0732">Signal</keyword>
<evidence type="ECO:0000313" key="2">
    <source>
        <dbReference type="EMBL" id="TWP51471.1"/>
    </source>
</evidence>
<accession>A0A563EVF4</accession>
<protein>
    <recommendedName>
        <fullName evidence="4">Lipoprotein</fullName>
    </recommendedName>
</protein>
<evidence type="ECO:0000256" key="1">
    <source>
        <dbReference type="SAM" id="SignalP"/>
    </source>
</evidence>